<dbReference type="PANTHER" id="PTHR43570">
    <property type="entry name" value="ALDEHYDE DEHYDROGENASE"/>
    <property type="match status" value="1"/>
</dbReference>
<reference evidence="7" key="2">
    <citation type="journal article" date="2024" name="Plant">
        <title>Genomic evolution and insights into agronomic trait innovations of Sesamum species.</title>
        <authorList>
            <person name="Miao H."/>
            <person name="Wang L."/>
            <person name="Qu L."/>
            <person name="Liu H."/>
            <person name="Sun Y."/>
            <person name="Le M."/>
            <person name="Wang Q."/>
            <person name="Wei S."/>
            <person name="Zheng Y."/>
            <person name="Lin W."/>
            <person name="Duan Y."/>
            <person name="Cao H."/>
            <person name="Xiong S."/>
            <person name="Wang X."/>
            <person name="Wei L."/>
            <person name="Li C."/>
            <person name="Ma Q."/>
            <person name="Ju M."/>
            <person name="Zhao R."/>
            <person name="Li G."/>
            <person name="Mu C."/>
            <person name="Tian Q."/>
            <person name="Mei H."/>
            <person name="Zhang T."/>
            <person name="Gao T."/>
            <person name="Zhang H."/>
        </authorList>
    </citation>
    <scope>NUCLEOTIDE SEQUENCE</scope>
    <source>
        <strain evidence="7">K16</strain>
    </source>
</reference>
<evidence type="ECO:0000256" key="5">
    <source>
        <dbReference type="ARBA" id="ARBA00049194"/>
    </source>
</evidence>
<dbReference type="InterPro" id="IPR016162">
    <property type="entry name" value="Ald_DH_N"/>
</dbReference>
<evidence type="ECO:0000256" key="3">
    <source>
        <dbReference type="ARBA" id="ARBA00023027"/>
    </source>
</evidence>
<evidence type="ECO:0000256" key="1">
    <source>
        <dbReference type="ARBA" id="ARBA00009986"/>
    </source>
</evidence>
<feature type="domain" description="Aldehyde dehydrogenase" evidence="6">
    <location>
        <begin position="143"/>
        <end position="464"/>
    </location>
</feature>
<dbReference type="FunFam" id="3.40.309.10:FF:000003">
    <property type="entry name" value="Aldehyde dehydrogenase"/>
    <property type="match status" value="1"/>
</dbReference>
<dbReference type="EC" id="1.2.1.3" evidence="4"/>
<keyword evidence="3" id="KW-0520">NAD</keyword>
<evidence type="ECO:0000259" key="6">
    <source>
        <dbReference type="Pfam" id="PF00171"/>
    </source>
</evidence>
<evidence type="ECO:0000256" key="4">
    <source>
        <dbReference type="ARBA" id="ARBA00024226"/>
    </source>
</evidence>
<comment type="similarity">
    <text evidence="1">Belongs to the aldehyde dehydrogenase family.</text>
</comment>
<comment type="caution">
    <text evidence="7">The sequence shown here is derived from an EMBL/GenBank/DDBJ whole genome shotgun (WGS) entry which is preliminary data.</text>
</comment>
<dbReference type="InterPro" id="IPR016163">
    <property type="entry name" value="Ald_DH_C"/>
</dbReference>
<dbReference type="SUPFAM" id="SSF53720">
    <property type="entry name" value="ALDH-like"/>
    <property type="match status" value="2"/>
</dbReference>
<dbReference type="GO" id="GO:0009737">
    <property type="term" value="P:response to abscisic acid"/>
    <property type="evidence" value="ECO:0007669"/>
    <property type="project" value="UniProtKB-ARBA"/>
</dbReference>
<dbReference type="FunFam" id="3.40.605.10:FF:000004">
    <property type="entry name" value="Aldehyde dehydrogenase"/>
    <property type="match status" value="1"/>
</dbReference>
<organism evidence="7 8">
    <name type="scientific">Sesamum angolense</name>
    <dbReference type="NCBI Taxonomy" id="2727404"/>
    <lineage>
        <taxon>Eukaryota</taxon>
        <taxon>Viridiplantae</taxon>
        <taxon>Streptophyta</taxon>
        <taxon>Embryophyta</taxon>
        <taxon>Tracheophyta</taxon>
        <taxon>Spermatophyta</taxon>
        <taxon>Magnoliopsida</taxon>
        <taxon>eudicotyledons</taxon>
        <taxon>Gunneridae</taxon>
        <taxon>Pentapetalae</taxon>
        <taxon>asterids</taxon>
        <taxon>lamiids</taxon>
        <taxon>Lamiales</taxon>
        <taxon>Pedaliaceae</taxon>
        <taxon>Sesamum</taxon>
    </lineage>
</organism>
<dbReference type="Pfam" id="PF00171">
    <property type="entry name" value="Aldedh"/>
    <property type="match status" value="1"/>
</dbReference>
<dbReference type="InterPro" id="IPR015590">
    <property type="entry name" value="Aldehyde_DH_dom"/>
</dbReference>
<dbReference type="GO" id="GO:0005737">
    <property type="term" value="C:cytoplasm"/>
    <property type="evidence" value="ECO:0007669"/>
    <property type="project" value="TreeGrafter"/>
</dbReference>
<keyword evidence="2" id="KW-0560">Oxidoreductase</keyword>
<protein>
    <recommendedName>
        <fullName evidence="4">aldehyde dehydrogenase (NAD(+))</fullName>
        <ecNumber evidence="4">1.2.1.3</ecNumber>
    </recommendedName>
</protein>
<dbReference type="Gene3D" id="3.40.605.10">
    <property type="entry name" value="Aldehyde Dehydrogenase, Chain A, domain 1"/>
    <property type="match status" value="2"/>
</dbReference>
<dbReference type="GO" id="GO:0006081">
    <property type="term" value="P:aldehyde metabolic process"/>
    <property type="evidence" value="ECO:0007669"/>
    <property type="project" value="InterPro"/>
</dbReference>
<dbReference type="GO" id="GO:0004029">
    <property type="term" value="F:aldehyde dehydrogenase (NAD+) activity"/>
    <property type="evidence" value="ECO:0007669"/>
    <property type="project" value="UniProtKB-EC"/>
</dbReference>
<dbReference type="EMBL" id="JACGWL010000014">
    <property type="protein sequence ID" value="KAK4387321.1"/>
    <property type="molecule type" value="Genomic_DNA"/>
</dbReference>
<comment type="catalytic activity">
    <reaction evidence="5">
        <text>an aldehyde + NAD(+) + H2O = a carboxylate + NADH + 2 H(+)</text>
        <dbReference type="Rhea" id="RHEA:16185"/>
        <dbReference type="ChEBI" id="CHEBI:15377"/>
        <dbReference type="ChEBI" id="CHEBI:15378"/>
        <dbReference type="ChEBI" id="CHEBI:17478"/>
        <dbReference type="ChEBI" id="CHEBI:29067"/>
        <dbReference type="ChEBI" id="CHEBI:57540"/>
        <dbReference type="ChEBI" id="CHEBI:57945"/>
        <dbReference type="EC" id="1.2.1.3"/>
    </reaction>
</comment>
<gene>
    <name evidence="7" type="ORF">Sango_2338700</name>
</gene>
<evidence type="ECO:0000256" key="2">
    <source>
        <dbReference type="ARBA" id="ARBA00023002"/>
    </source>
</evidence>
<dbReference type="AlphaFoldDB" id="A0AAE2BJ68"/>
<keyword evidence="8" id="KW-1185">Reference proteome</keyword>
<dbReference type="Gene3D" id="3.40.309.10">
    <property type="entry name" value="Aldehyde Dehydrogenase, Chain A, domain 2"/>
    <property type="match status" value="1"/>
</dbReference>
<evidence type="ECO:0000313" key="7">
    <source>
        <dbReference type="EMBL" id="KAK4387321.1"/>
    </source>
</evidence>
<dbReference type="InterPro" id="IPR012394">
    <property type="entry name" value="Aldehyde_DH_NAD(P)"/>
</dbReference>
<reference evidence="7" key="1">
    <citation type="submission" date="2020-06" db="EMBL/GenBank/DDBJ databases">
        <authorList>
            <person name="Li T."/>
            <person name="Hu X."/>
            <person name="Zhang T."/>
            <person name="Song X."/>
            <person name="Zhang H."/>
            <person name="Dai N."/>
            <person name="Sheng W."/>
            <person name="Hou X."/>
            <person name="Wei L."/>
        </authorList>
    </citation>
    <scope>NUCLEOTIDE SEQUENCE</scope>
    <source>
        <strain evidence="7">K16</strain>
        <tissue evidence="7">Leaf</tissue>
    </source>
</reference>
<proteinExistence type="inferred from homology"/>
<sequence>MAVGVEEVVKELRSTYTSGKTKTHEWRASQLKAIIRIVTHHEDEIVEALRSDLKKPELESLFMRIGQRICLLCIQCFVLINGGRFFSFFFDLIEILGSTPKTQNRALGPAILYLQTQLECPVGLLCVFPVKTSMTTFPASGEIVPEPLGVVLVISTWNYPFLLSLEPVIAAIAAGNAVVLKPSEVATATSSLLSKLLGEYMDTTAVKVIEGAVPETTALLEQKWDKIFYTGSGKVGRIILAAAAKHLTPVVLELGGKCPAVVDANINLKVAARRIISGKWGCNNGQTCVSPDYVITTKEYASKLVDALSVELENFYGKDPLQSKDLSSIINAHHFDRVAKLLDDEKVSGKIVFGGQQDKTNLKIAPTIILDVPDDSLIMNEEIFGPLLPIVTVNKITESFGVINAKGKPLAAYLFTNDKKLKAEFIGSVSAGEAGLPFGGVGESGMGAYHGKFSFDAFSHKKAVLRRGFGGDVAARYPPYAPWKVQFLKALLKGNILGVLRALLAGNAVVLKPSEVAPATSSVLSKLLGKYMDTAAVRGCFQGNSCLMLSSGRRQSFNVAARYPRATHSLEAAIS</sequence>
<dbReference type="Proteomes" id="UP001289374">
    <property type="component" value="Unassembled WGS sequence"/>
</dbReference>
<accession>A0AAE2BJ68</accession>
<name>A0AAE2BJ68_9LAMI</name>
<dbReference type="InterPro" id="IPR016161">
    <property type="entry name" value="Ald_DH/histidinol_DH"/>
</dbReference>
<dbReference type="PANTHER" id="PTHR43570:SF16">
    <property type="entry name" value="ALDEHYDE DEHYDROGENASE TYPE III, ISOFORM Q"/>
    <property type="match status" value="1"/>
</dbReference>
<evidence type="ECO:0000313" key="8">
    <source>
        <dbReference type="Proteomes" id="UP001289374"/>
    </source>
</evidence>